<evidence type="ECO:0000256" key="3">
    <source>
        <dbReference type="ARBA" id="ARBA00023163"/>
    </source>
</evidence>
<keyword evidence="2" id="KW-0238">DNA-binding</keyword>
<feature type="region of interest" description="Disordered" evidence="4">
    <location>
        <begin position="1"/>
        <end position="24"/>
    </location>
</feature>
<evidence type="ECO:0000256" key="1">
    <source>
        <dbReference type="ARBA" id="ARBA00023015"/>
    </source>
</evidence>
<evidence type="ECO:0000313" key="6">
    <source>
        <dbReference type="EMBL" id="QDC23772.1"/>
    </source>
</evidence>
<dbReference type="RefSeq" id="WP_139927214.1">
    <property type="nucleotide sequence ID" value="NZ_CP040915.1"/>
</dbReference>
<evidence type="ECO:0000259" key="5">
    <source>
        <dbReference type="PROSITE" id="PS50949"/>
    </source>
</evidence>
<dbReference type="OrthoDB" id="3192286at2"/>
<organism evidence="6 7">
    <name type="scientific">Georgenia yuyongxinii</name>
    <dbReference type="NCBI Taxonomy" id="2589797"/>
    <lineage>
        <taxon>Bacteria</taxon>
        <taxon>Bacillati</taxon>
        <taxon>Actinomycetota</taxon>
        <taxon>Actinomycetes</taxon>
        <taxon>Micrococcales</taxon>
        <taxon>Bogoriellaceae</taxon>
        <taxon>Georgenia</taxon>
    </lineage>
</organism>
<dbReference type="InterPro" id="IPR050679">
    <property type="entry name" value="Bact_HTH_transcr_reg"/>
</dbReference>
<dbReference type="Gene3D" id="3.40.1410.10">
    <property type="entry name" value="Chorismate lyase-like"/>
    <property type="match status" value="1"/>
</dbReference>
<feature type="compositionally biased region" description="Polar residues" evidence="4">
    <location>
        <begin position="1"/>
        <end position="12"/>
    </location>
</feature>
<dbReference type="PANTHER" id="PTHR44846:SF1">
    <property type="entry name" value="MANNOSYL-D-GLYCERATE TRANSPORT_METABOLISM SYSTEM REPRESSOR MNGR-RELATED"/>
    <property type="match status" value="1"/>
</dbReference>
<keyword evidence="3" id="KW-0804">Transcription</keyword>
<dbReference type="AlphaFoldDB" id="A0A5B8C3P7"/>
<dbReference type="Pfam" id="PF07702">
    <property type="entry name" value="UTRA"/>
    <property type="match status" value="1"/>
</dbReference>
<evidence type="ECO:0000313" key="7">
    <source>
        <dbReference type="Proteomes" id="UP000314616"/>
    </source>
</evidence>
<dbReference type="GO" id="GO:0003700">
    <property type="term" value="F:DNA-binding transcription factor activity"/>
    <property type="evidence" value="ECO:0007669"/>
    <property type="project" value="InterPro"/>
</dbReference>
<dbReference type="SMART" id="SM00866">
    <property type="entry name" value="UTRA"/>
    <property type="match status" value="1"/>
</dbReference>
<dbReference type="GO" id="GO:0045892">
    <property type="term" value="P:negative regulation of DNA-templated transcription"/>
    <property type="evidence" value="ECO:0007669"/>
    <property type="project" value="TreeGrafter"/>
</dbReference>
<dbReference type="InterPro" id="IPR036390">
    <property type="entry name" value="WH_DNA-bd_sf"/>
</dbReference>
<dbReference type="PANTHER" id="PTHR44846">
    <property type="entry name" value="MANNOSYL-D-GLYCERATE TRANSPORT/METABOLISM SYSTEM REPRESSOR MNGR-RELATED"/>
    <property type="match status" value="1"/>
</dbReference>
<keyword evidence="1" id="KW-0805">Transcription regulation</keyword>
<feature type="domain" description="HTH gntR-type" evidence="5">
    <location>
        <begin position="23"/>
        <end position="91"/>
    </location>
</feature>
<gene>
    <name evidence="6" type="ORF">FE374_03240</name>
</gene>
<dbReference type="Proteomes" id="UP000314616">
    <property type="component" value="Chromosome"/>
</dbReference>
<dbReference type="PRINTS" id="PR00035">
    <property type="entry name" value="HTHGNTR"/>
</dbReference>
<proteinExistence type="predicted"/>
<evidence type="ECO:0000256" key="2">
    <source>
        <dbReference type="ARBA" id="ARBA00023125"/>
    </source>
</evidence>
<dbReference type="SMART" id="SM00345">
    <property type="entry name" value="HTH_GNTR"/>
    <property type="match status" value="1"/>
</dbReference>
<dbReference type="PROSITE" id="PS50949">
    <property type="entry name" value="HTH_GNTR"/>
    <property type="match status" value="1"/>
</dbReference>
<dbReference type="CDD" id="cd07377">
    <property type="entry name" value="WHTH_GntR"/>
    <property type="match status" value="1"/>
</dbReference>
<accession>A0A5B8C3P7</accession>
<dbReference type="InterPro" id="IPR028978">
    <property type="entry name" value="Chorismate_lyase_/UTRA_dom_sf"/>
</dbReference>
<evidence type="ECO:0000256" key="4">
    <source>
        <dbReference type="SAM" id="MobiDB-lite"/>
    </source>
</evidence>
<dbReference type="SUPFAM" id="SSF46785">
    <property type="entry name" value="Winged helix' DNA-binding domain"/>
    <property type="match status" value="1"/>
</dbReference>
<dbReference type="Gene3D" id="1.10.10.10">
    <property type="entry name" value="Winged helix-like DNA-binding domain superfamily/Winged helix DNA-binding domain"/>
    <property type="match status" value="1"/>
</dbReference>
<dbReference type="InterPro" id="IPR036388">
    <property type="entry name" value="WH-like_DNA-bd_sf"/>
</dbReference>
<dbReference type="KEGG" id="gyu:FE374_03240"/>
<sequence length="260" mass="28828">MSGTKVASSQVRTDAEAMEQKSPPRYQQIADVLEQEIGDGRYDEDRRLPTEAALGRRFAASRHTVREALQILVAAGLIIRIQGNGTFVTSRPAGQFSRVVGTLNAMITWPGTRVEVLSEMEVVRDVGAAGRLQIPGEFVGRAVTRRLHADQPFAISTHFVAPEVAERLDGLGPHESEIDTVVGRVEQVLSERIAGGIQEIIPVVMRDREVCEQIECAAGDPVLNVVTLYYDDLGRYPMLTDSFYNPDRYSYRTDLRRTGQ</sequence>
<dbReference type="Pfam" id="PF00392">
    <property type="entry name" value="GntR"/>
    <property type="match status" value="1"/>
</dbReference>
<protein>
    <submittedName>
        <fullName evidence="6">GntR family transcriptional regulator</fullName>
    </submittedName>
</protein>
<dbReference type="InterPro" id="IPR000524">
    <property type="entry name" value="Tscrpt_reg_HTH_GntR"/>
</dbReference>
<dbReference type="EMBL" id="CP040915">
    <property type="protein sequence ID" value="QDC23772.1"/>
    <property type="molecule type" value="Genomic_DNA"/>
</dbReference>
<dbReference type="InterPro" id="IPR011663">
    <property type="entry name" value="UTRA"/>
</dbReference>
<name>A0A5B8C3P7_9MICO</name>
<dbReference type="SUPFAM" id="SSF64288">
    <property type="entry name" value="Chorismate lyase-like"/>
    <property type="match status" value="1"/>
</dbReference>
<reference evidence="6 7" key="1">
    <citation type="submission" date="2019-05" db="EMBL/GenBank/DDBJ databases">
        <title>Georgenia *** sp. nov., and Georgenia *** sp. nov., isolated from the intestinal contents of plateau pika (Ochotona curzoniae) in the Qinghai-Tibet plateau of China.</title>
        <authorList>
            <person name="Tian Z."/>
        </authorList>
    </citation>
    <scope>NUCLEOTIDE SEQUENCE [LARGE SCALE GENOMIC DNA]</scope>
    <source>
        <strain evidence="6 7">Z443</strain>
    </source>
</reference>
<dbReference type="GO" id="GO:0003677">
    <property type="term" value="F:DNA binding"/>
    <property type="evidence" value="ECO:0007669"/>
    <property type="project" value="UniProtKB-KW"/>
</dbReference>